<dbReference type="InterPro" id="IPR019533">
    <property type="entry name" value="Peptidase_S26"/>
</dbReference>
<feature type="active site" evidence="5">
    <location>
        <position position="58"/>
    </location>
</feature>
<protein>
    <recommendedName>
        <fullName evidence="3 6">Signal peptidase I</fullName>
        <ecNumber evidence="3 6">3.4.21.89</ecNumber>
    </recommendedName>
</protein>
<dbReference type="AlphaFoldDB" id="A0A1G2JPU6"/>
<evidence type="ECO:0000313" key="9">
    <source>
        <dbReference type="Proteomes" id="UP000178935"/>
    </source>
</evidence>
<evidence type="ECO:0000256" key="2">
    <source>
        <dbReference type="ARBA" id="ARBA00009370"/>
    </source>
</evidence>
<dbReference type="EMBL" id="MHPU01000011">
    <property type="protein sequence ID" value="OGZ89102.1"/>
    <property type="molecule type" value="Genomic_DNA"/>
</dbReference>
<keyword evidence="6" id="KW-0645">Protease</keyword>
<comment type="subcellular location">
    <subcellularLocation>
        <location evidence="6">Membrane</location>
        <topology evidence="6">Single-pass type II membrane protein</topology>
    </subcellularLocation>
</comment>
<comment type="catalytic activity">
    <reaction evidence="1 6">
        <text>Cleavage of hydrophobic, N-terminal signal or leader sequences from secreted and periplasmic proteins.</text>
        <dbReference type="EC" id="3.4.21.89"/>
    </reaction>
</comment>
<gene>
    <name evidence="8" type="ORF">A2561_04135</name>
</gene>
<organism evidence="8 9">
    <name type="scientific">Candidatus Staskawiczbacteria bacterium RIFOXYD1_FULL_32_13</name>
    <dbReference type="NCBI Taxonomy" id="1802234"/>
    <lineage>
        <taxon>Bacteria</taxon>
        <taxon>Candidatus Staskawicziibacteriota</taxon>
    </lineage>
</organism>
<dbReference type="InterPro" id="IPR019758">
    <property type="entry name" value="Pept_S26A_signal_pept_1_CS"/>
</dbReference>
<name>A0A1G2JPU6_9BACT</name>
<evidence type="ECO:0000256" key="5">
    <source>
        <dbReference type="PIRSR" id="PIRSR600223-1"/>
    </source>
</evidence>
<evidence type="ECO:0000259" key="7">
    <source>
        <dbReference type="Pfam" id="PF10502"/>
    </source>
</evidence>
<dbReference type="SUPFAM" id="SSF51306">
    <property type="entry name" value="LexA/Signal peptidase"/>
    <property type="match status" value="1"/>
</dbReference>
<proteinExistence type="inferred from homology"/>
<evidence type="ECO:0000256" key="4">
    <source>
        <dbReference type="ARBA" id="ARBA00022801"/>
    </source>
</evidence>
<reference evidence="8 9" key="1">
    <citation type="journal article" date="2016" name="Nat. Commun.">
        <title>Thousands of microbial genomes shed light on interconnected biogeochemical processes in an aquifer system.</title>
        <authorList>
            <person name="Anantharaman K."/>
            <person name="Brown C.T."/>
            <person name="Hug L.A."/>
            <person name="Sharon I."/>
            <person name="Castelle C.J."/>
            <person name="Probst A.J."/>
            <person name="Thomas B.C."/>
            <person name="Singh A."/>
            <person name="Wilkins M.J."/>
            <person name="Karaoz U."/>
            <person name="Brodie E.L."/>
            <person name="Williams K.H."/>
            <person name="Hubbard S.S."/>
            <person name="Banfield J.F."/>
        </authorList>
    </citation>
    <scope>NUCLEOTIDE SEQUENCE [LARGE SCALE GENOMIC DNA]</scope>
</reference>
<dbReference type="CDD" id="cd06530">
    <property type="entry name" value="S26_SPase_I"/>
    <property type="match status" value="1"/>
</dbReference>
<dbReference type="InterPro" id="IPR019757">
    <property type="entry name" value="Pept_S26A_signal_pept_1_Lys-AS"/>
</dbReference>
<dbReference type="PROSITE" id="PS00760">
    <property type="entry name" value="SPASE_I_2"/>
    <property type="match status" value="1"/>
</dbReference>
<dbReference type="NCBIfam" id="TIGR02227">
    <property type="entry name" value="sigpep_I_bact"/>
    <property type="match status" value="1"/>
</dbReference>
<dbReference type="Pfam" id="PF10502">
    <property type="entry name" value="Peptidase_S26"/>
    <property type="match status" value="1"/>
</dbReference>
<dbReference type="PRINTS" id="PR00727">
    <property type="entry name" value="LEADERPTASE"/>
</dbReference>
<feature type="domain" description="Peptidase S26" evidence="7">
    <location>
        <begin position="28"/>
        <end position="188"/>
    </location>
</feature>
<evidence type="ECO:0000256" key="3">
    <source>
        <dbReference type="ARBA" id="ARBA00013208"/>
    </source>
</evidence>
<dbReference type="GO" id="GO:0004252">
    <property type="term" value="F:serine-type endopeptidase activity"/>
    <property type="evidence" value="ECO:0007669"/>
    <property type="project" value="InterPro"/>
</dbReference>
<comment type="similarity">
    <text evidence="2 6">Belongs to the peptidase S26 family.</text>
</comment>
<comment type="caution">
    <text evidence="8">The sequence shown here is derived from an EMBL/GenBank/DDBJ whole genome shotgun (WGS) entry which is preliminary data.</text>
</comment>
<evidence type="ECO:0000256" key="6">
    <source>
        <dbReference type="RuleBase" id="RU362042"/>
    </source>
</evidence>
<dbReference type="PROSITE" id="PS00761">
    <property type="entry name" value="SPASE_I_3"/>
    <property type="match status" value="1"/>
</dbReference>
<dbReference type="GO" id="GO:0009003">
    <property type="term" value="F:signal peptidase activity"/>
    <property type="evidence" value="ECO:0007669"/>
    <property type="project" value="UniProtKB-EC"/>
</dbReference>
<dbReference type="EC" id="3.4.21.89" evidence="3 6"/>
<feature type="transmembrane region" description="Helical" evidence="6">
    <location>
        <begin position="30"/>
        <end position="49"/>
    </location>
</feature>
<keyword evidence="6" id="KW-0812">Transmembrane</keyword>
<dbReference type="GO" id="GO:0006465">
    <property type="term" value="P:signal peptide processing"/>
    <property type="evidence" value="ECO:0007669"/>
    <property type="project" value="InterPro"/>
</dbReference>
<feature type="active site" evidence="5">
    <location>
        <position position="104"/>
    </location>
</feature>
<dbReference type="Proteomes" id="UP000178935">
    <property type="component" value="Unassembled WGS sequence"/>
</dbReference>
<dbReference type="InterPro" id="IPR000223">
    <property type="entry name" value="Pept_S26A_signal_pept_1"/>
</dbReference>
<sequence length="202" mass="23307">MAEENLNNSSENKQDKKSFWQGFLSSAWEIVKIVVIASVIVLPIRYFLFQPFIVKGESMMPNYQDGNYLIIDEISYRFIEPKRGDVIVFKTEFIAGYKNDRFIKRIMALPGETIEIKNNKVTITKGEEVLNINENKYLPGVETIGDIKKTLGNDEYFVMGDNREHSFDSRIWGSLPKKDIVGKVFLRLLPIDKLELATTPIY</sequence>
<keyword evidence="4 6" id="KW-0378">Hydrolase</keyword>
<dbReference type="InterPro" id="IPR036286">
    <property type="entry name" value="LexA/Signal_pep-like_sf"/>
</dbReference>
<dbReference type="GO" id="GO:0016020">
    <property type="term" value="C:membrane"/>
    <property type="evidence" value="ECO:0007669"/>
    <property type="project" value="UniProtKB-SubCell"/>
</dbReference>
<evidence type="ECO:0000256" key="1">
    <source>
        <dbReference type="ARBA" id="ARBA00000677"/>
    </source>
</evidence>
<dbReference type="PANTHER" id="PTHR43390:SF1">
    <property type="entry name" value="CHLOROPLAST PROCESSING PEPTIDASE"/>
    <property type="match status" value="1"/>
</dbReference>
<keyword evidence="6" id="KW-1133">Transmembrane helix</keyword>
<keyword evidence="6" id="KW-0472">Membrane</keyword>
<accession>A0A1G2JPU6</accession>
<evidence type="ECO:0000313" key="8">
    <source>
        <dbReference type="EMBL" id="OGZ89102.1"/>
    </source>
</evidence>
<dbReference type="Gene3D" id="2.10.109.10">
    <property type="entry name" value="Umud Fragment, subunit A"/>
    <property type="match status" value="1"/>
</dbReference>
<dbReference type="PANTHER" id="PTHR43390">
    <property type="entry name" value="SIGNAL PEPTIDASE I"/>
    <property type="match status" value="1"/>
</dbReference>